<accession>A0A1I5UMB7</accession>
<dbReference type="Pfam" id="PF03646">
    <property type="entry name" value="FlaG"/>
    <property type="match status" value="1"/>
</dbReference>
<name>A0A1I5UMB7_9LACT</name>
<evidence type="ECO:0000313" key="1">
    <source>
        <dbReference type="EMBL" id="SFP96471.1"/>
    </source>
</evidence>
<sequence length="119" mass="13611">MAENHAIQASKPITAVSNNDKKSSFVSKKELAEVQLQYDKVEENISDEELKKVVDKINDQILGVNTRFQYKIHEGTERIMVKLVDTESNAVIKEIPPEKMLDMIAEIWKRVGLVIDNKE</sequence>
<keyword evidence="1" id="KW-0282">Flagellum</keyword>
<dbReference type="Gene3D" id="3.30.160.170">
    <property type="entry name" value="FlaG-like"/>
    <property type="match status" value="1"/>
</dbReference>
<dbReference type="AlphaFoldDB" id="A0A1I5UMB7"/>
<dbReference type="RefSeq" id="WP_092479064.1">
    <property type="nucleotide sequence ID" value="NZ_FOXW01000001.1"/>
</dbReference>
<dbReference type="PANTHER" id="PTHR37166">
    <property type="entry name" value="PROTEIN FLAG"/>
    <property type="match status" value="1"/>
</dbReference>
<gene>
    <name evidence="1" type="ORF">SAMN04488506_0078</name>
</gene>
<dbReference type="EMBL" id="FOXW01000001">
    <property type="protein sequence ID" value="SFP96471.1"/>
    <property type="molecule type" value="Genomic_DNA"/>
</dbReference>
<keyword evidence="1" id="KW-0966">Cell projection</keyword>
<reference evidence="1 2" key="1">
    <citation type="submission" date="2016-10" db="EMBL/GenBank/DDBJ databases">
        <authorList>
            <person name="de Groot N.N."/>
        </authorList>
    </citation>
    <scope>NUCLEOTIDE SEQUENCE [LARGE SCALE GENOMIC DNA]</scope>
    <source>
        <strain evidence="1 2">DSM 20581</strain>
    </source>
</reference>
<proteinExistence type="predicted"/>
<dbReference type="STRING" id="82801.SAMN04488506_0078"/>
<organism evidence="1 2">
    <name type="scientific">Desemzia incerta</name>
    <dbReference type="NCBI Taxonomy" id="82801"/>
    <lineage>
        <taxon>Bacteria</taxon>
        <taxon>Bacillati</taxon>
        <taxon>Bacillota</taxon>
        <taxon>Bacilli</taxon>
        <taxon>Lactobacillales</taxon>
        <taxon>Carnobacteriaceae</taxon>
        <taxon>Desemzia</taxon>
    </lineage>
</organism>
<protein>
    <submittedName>
        <fullName evidence="1">Flagellar protein FlaG</fullName>
    </submittedName>
</protein>
<dbReference type="InterPro" id="IPR035924">
    <property type="entry name" value="FlaG-like_sf"/>
</dbReference>
<dbReference type="PANTHER" id="PTHR37166:SF1">
    <property type="entry name" value="PROTEIN FLAG"/>
    <property type="match status" value="1"/>
</dbReference>
<dbReference type="Proteomes" id="UP000199136">
    <property type="component" value="Unassembled WGS sequence"/>
</dbReference>
<evidence type="ECO:0000313" key="2">
    <source>
        <dbReference type="Proteomes" id="UP000199136"/>
    </source>
</evidence>
<keyword evidence="1" id="KW-0969">Cilium</keyword>
<keyword evidence="2" id="KW-1185">Reference proteome</keyword>
<dbReference type="OrthoDB" id="9799867at2"/>
<dbReference type="SUPFAM" id="SSF160214">
    <property type="entry name" value="FlaG-like"/>
    <property type="match status" value="1"/>
</dbReference>
<dbReference type="InterPro" id="IPR005186">
    <property type="entry name" value="FlaG"/>
</dbReference>